<dbReference type="PANTHER" id="PTHR12385:SF4">
    <property type="entry name" value="PROTEIN PNS1"/>
    <property type="match status" value="1"/>
</dbReference>
<evidence type="ECO:0000256" key="2">
    <source>
        <dbReference type="ARBA" id="ARBA00007168"/>
    </source>
</evidence>
<dbReference type="PANTHER" id="PTHR12385">
    <property type="entry name" value="CHOLINE TRANSPORTER-LIKE (SLC FAMILY 44)"/>
    <property type="match status" value="1"/>
</dbReference>
<feature type="transmembrane region" description="Helical" evidence="6">
    <location>
        <begin position="215"/>
        <end position="234"/>
    </location>
</feature>
<feature type="transmembrane region" description="Helical" evidence="6">
    <location>
        <begin position="276"/>
        <end position="297"/>
    </location>
</feature>
<evidence type="ECO:0000313" key="7">
    <source>
        <dbReference type="EMBL" id="KAF0728168.1"/>
    </source>
</evidence>
<dbReference type="Pfam" id="PF04515">
    <property type="entry name" value="Choline_transpo"/>
    <property type="match status" value="1"/>
</dbReference>
<organism evidence="7 8">
    <name type="scientific">Aphanomyces euteiches</name>
    <dbReference type="NCBI Taxonomy" id="100861"/>
    <lineage>
        <taxon>Eukaryota</taxon>
        <taxon>Sar</taxon>
        <taxon>Stramenopiles</taxon>
        <taxon>Oomycota</taxon>
        <taxon>Saprolegniomycetes</taxon>
        <taxon>Saprolegniales</taxon>
        <taxon>Verrucalvaceae</taxon>
        <taxon>Aphanomyces</taxon>
    </lineage>
</organism>
<evidence type="ECO:0000256" key="5">
    <source>
        <dbReference type="ARBA" id="ARBA00023136"/>
    </source>
</evidence>
<evidence type="ECO:0000313" key="8">
    <source>
        <dbReference type="Proteomes" id="UP000481153"/>
    </source>
</evidence>
<feature type="transmembrane region" description="Helical" evidence="6">
    <location>
        <begin position="410"/>
        <end position="431"/>
    </location>
</feature>
<comment type="similarity">
    <text evidence="2 6">Belongs to the CTL (choline transporter-like) family.</text>
</comment>
<evidence type="ECO:0000256" key="6">
    <source>
        <dbReference type="RuleBase" id="RU368066"/>
    </source>
</evidence>
<keyword evidence="4 6" id="KW-1133">Transmembrane helix</keyword>
<dbReference type="GO" id="GO:0022857">
    <property type="term" value="F:transmembrane transporter activity"/>
    <property type="evidence" value="ECO:0007669"/>
    <property type="project" value="UniProtKB-UniRule"/>
</dbReference>
<evidence type="ECO:0000256" key="4">
    <source>
        <dbReference type="ARBA" id="ARBA00022989"/>
    </source>
</evidence>
<name>A0A6G0WLH4_9STRA</name>
<comment type="subcellular location">
    <subcellularLocation>
        <location evidence="6">Cell membrane</location>
        <topology evidence="6">Multi-pass membrane protein</topology>
    </subcellularLocation>
    <subcellularLocation>
        <location evidence="1">Membrane</location>
        <topology evidence="1">Multi-pass membrane protein</topology>
    </subcellularLocation>
</comment>
<evidence type="ECO:0000256" key="3">
    <source>
        <dbReference type="ARBA" id="ARBA00022692"/>
    </source>
</evidence>
<evidence type="ECO:0000256" key="1">
    <source>
        <dbReference type="ARBA" id="ARBA00004141"/>
    </source>
</evidence>
<feature type="transmembrane region" description="Helical" evidence="6">
    <location>
        <begin position="365"/>
        <end position="390"/>
    </location>
</feature>
<feature type="transmembrane region" description="Helical" evidence="6">
    <location>
        <begin position="129"/>
        <end position="150"/>
    </location>
</feature>
<keyword evidence="8" id="KW-1185">Reference proteome</keyword>
<keyword evidence="3 6" id="KW-0812">Transmembrane</keyword>
<dbReference type="InterPro" id="IPR007603">
    <property type="entry name" value="Choline_transptr-like"/>
</dbReference>
<dbReference type="Proteomes" id="UP000481153">
    <property type="component" value="Unassembled WGS sequence"/>
</dbReference>
<dbReference type="EMBL" id="VJMJ01000181">
    <property type="protein sequence ID" value="KAF0728168.1"/>
    <property type="molecule type" value="Genomic_DNA"/>
</dbReference>
<sequence length="488" mass="52803">MDVYKAMDADVEEAFLPGNNHVSFESKDKIPAAIFLANVGAVAYMAIVWGGPNVSKFDFTDHKADETTRSQAMTLLIVSLGIGLVGAVLSALWLQVLQLYASRMISMTLQVTAASLALASMAGFMEGGFAGRAIGFLNIILSGVVVMYYFNARHRIPFAAANLAVAAKIMRRFPQVVIVAYGAIAAQVAWMLLWTVALVGVWTKAYDIHASSMELLSTATLNLSVFFMLLSLFWGLQVLRNIVHCTAAGAIGEWWFSPDTTHAVQRALQRATTTSFGSICFGSLIVATLSALQFVLLSAKRRKGRSTVNACLECLVTALETHLRAWNKYAYCQVALYGKDFQTAGTDTLQLFREKGWSGVVNDSLVSSVLSMGCLVVGTATGIVGVTWFYVATACSEAEMALHPAQCETFNVIMMTFVSCGAMGYAMCAVVSSILDSIVATIFVCFAEDPVALHITNSDEYIAIIDAWRQFHPELLTHSTFSASVSYA</sequence>
<comment type="caution">
    <text evidence="7">The sequence shown here is derived from an EMBL/GenBank/DDBJ whole genome shotgun (WGS) entry which is preliminary data.</text>
</comment>
<feature type="transmembrane region" description="Helical" evidence="6">
    <location>
        <begin position="178"/>
        <end position="203"/>
    </location>
</feature>
<reference evidence="7 8" key="1">
    <citation type="submission" date="2019-07" db="EMBL/GenBank/DDBJ databases">
        <title>Genomics analysis of Aphanomyces spp. identifies a new class of oomycete effector associated with host adaptation.</title>
        <authorList>
            <person name="Gaulin E."/>
        </authorList>
    </citation>
    <scope>NUCLEOTIDE SEQUENCE [LARGE SCALE GENOMIC DNA]</scope>
    <source>
        <strain evidence="7 8">ATCC 201684</strain>
    </source>
</reference>
<protein>
    <recommendedName>
        <fullName evidence="6">Choline transporter-like protein</fullName>
    </recommendedName>
</protein>
<feature type="transmembrane region" description="Helical" evidence="6">
    <location>
        <begin position="30"/>
        <end position="51"/>
    </location>
</feature>
<dbReference type="VEuPathDB" id="FungiDB:AeMF1_016680"/>
<dbReference type="GO" id="GO:0005886">
    <property type="term" value="C:plasma membrane"/>
    <property type="evidence" value="ECO:0007669"/>
    <property type="project" value="UniProtKB-SubCell"/>
</dbReference>
<dbReference type="AlphaFoldDB" id="A0A6G0WLH4"/>
<keyword evidence="5 6" id="KW-0472">Membrane</keyword>
<comment type="function">
    <text evidence="6">Choline transporter.</text>
</comment>
<proteinExistence type="inferred from homology"/>
<feature type="transmembrane region" description="Helical" evidence="6">
    <location>
        <begin position="72"/>
        <end position="94"/>
    </location>
</feature>
<accession>A0A6G0WLH4</accession>
<gene>
    <name evidence="7" type="ORF">Ae201684_013994</name>
</gene>